<proteinExistence type="predicted"/>
<dbReference type="PROSITE" id="PS51257">
    <property type="entry name" value="PROKAR_LIPOPROTEIN"/>
    <property type="match status" value="1"/>
</dbReference>
<evidence type="ECO:0000256" key="1">
    <source>
        <dbReference type="SAM" id="SignalP"/>
    </source>
</evidence>
<dbReference type="EMBL" id="OENF01000019">
    <property type="protein sequence ID" value="SOS74621.1"/>
    <property type="molecule type" value="Genomic_DNA"/>
</dbReference>
<dbReference type="Proteomes" id="UP000234211">
    <property type="component" value="Unassembled WGS sequence"/>
</dbReference>
<feature type="signal peptide" evidence="1">
    <location>
        <begin position="1"/>
        <end position="20"/>
    </location>
</feature>
<gene>
    <name evidence="2" type="ORF">TNO020_260048</name>
</gene>
<dbReference type="SUPFAM" id="SSF54427">
    <property type="entry name" value="NTF2-like"/>
    <property type="match status" value="1"/>
</dbReference>
<dbReference type="InterPro" id="IPR032710">
    <property type="entry name" value="NTF2-like_dom_sf"/>
</dbReference>
<accession>A0A2H1YGW6</accession>
<protein>
    <recommendedName>
        <fullName evidence="4">DUF4440 domain-containing protein</fullName>
    </recommendedName>
</protein>
<keyword evidence="1" id="KW-0732">Signal</keyword>
<dbReference type="AlphaFoldDB" id="A0A2H1YGW6"/>
<name>A0A2H1YGW6_9FLAO</name>
<dbReference type="RefSeq" id="WP_101917112.1">
    <property type="nucleotide sequence ID" value="NZ_JAFMUR010000005.1"/>
</dbReference>
<keyword evidence="3" id="KW-1185">Reference proteome</keyword>
<organism evidence="2 3">
    <name type="scientific">Tenacibaculum piscium</name>
    <dbReference type="NCBI Taxonomy" id="1458515"/>
    <lineage>
        <taxon>Bacteria</taxon>
        <taxon>Pseudomonadati</taxon>
        <taxon>Bacteroidota</taxon>
        <taxon>Flavobacteriia</taxon>
        <taxon>Flavobacteriales</taxon>
        <taxon>Flavobacteriaceae</taxon>
        <taxon>Tenacibaculum</taxon>
    </lineage>
</organism>
<sequence>MKKILLYTILFVSMISCQVASEKQEEKQEESDKNNKKDILNVLKMQEKAWSKHDLEGYMQGYWKNDSLKFYGSNGLTYGWNKTLENYKKGYPTKEDTGILKFKINDVSKINDNSYFVMGAYYLTRKTGNANGVFMIIFKKINEEWKIIADTSC</sequence>
<dbReference type="OrthoDB" id="120856at2"/>
<evidence type="ECO:0000313" key="3">
    <source>
        <dbReference type="Proteomes" id="UP000234211"/>
    </source>
</evidence>
<dbReference type="Gene3D" id="3.10.450.50">
    <property type="match status" value="1"/>
</dbReference>
<evidence type="ECO:0000313" key="2">
    <source>
        <dbReference type="EMBL" id="SOS74621.1"/>
    </source>
</evidence>
<feature type="chain" id="PRO_5013863837" description="DUF4440 domain-containing protein" evidence="1">
    <location>
        <begin position="21"/>
        <end position="153"/>
    </location>
</feature>
<reference evidence="3" key="1">
    <citation type="submission" date="2017-11" db="EMBL/GenBank/DDBJ databases">
        <authorList>
            <person name="Duchaud E."/>
        </authorList>
    </citation>
    <scope>NUCLEOTIDE SEQUENCE [LARGE SCALE GENOMIC DNA]</scope>
    <source>
        <strain evidence="3">Tenacibaculum sp. TNO020</strain>
    </source>
</reference>
<evidence type="ECO:0008006" key="4">
    <source>
        <dbReference type="Google" id="ProtNLM"/>
    </source>
</evidence>